<dbReference type="EMBL" id="BTFR01000032">
    <property type="protein sequence ID" value="GMM16664.1"/>
    <property type="molecule type" value="Genomic_DNA"/>
</dbReference>
<evidence type="ECO:0000313" key="2">
    <source>
        <dbReference type="EMBL" id="GMM14709.1"/>
    </source>
</evidence>
<evidence type="ECO:0000313" key="4">
    <source>
        <dbReference type="Proteomes" id="UP001332503"/>
    </source>
</evidence>
<dbReference type="Proteomes" id="UP001332503">
    <property type="component" value="Unassembled WGS sequence"/>
</dbReference>
<evidence type="ECO:0000313" key="1">
    <source>
        <dbReference type="EMBL" id="GAA0042092.1"/>
    </source>
</evidence>
<reference evidence="6" key="3">
    <citation type="submission" date="2024-01" db="EMBL/GenBank/DDBJ databases">
        <title>Draft genome sequence of Lactobacillus amylovorus strain TKL145.</title>
        <authorList>
            <person name="Tohno M."/>
            <person name="Tanizawa Y."/>
        </authorList>
    </citation>
    <scope>NUCLEOTIDE SEQUENCE [LARGE SCALE GENOMIC DNA]</scope>
    <source>
        <strain evidence="6">TKL145</strain>
    </source>
</reference>
<evidence type="ECO:0000313" key="6">
    <source>
        <dbReference type="Proteomes" id="UP001437574"/>
    </source>
</evidence>
<evidence type="ECO:0000313" key="3">
    <source>
        <dbReference type="EMBL" id="GMM16664.1"/>
    </source>
</evidence>
<dbReference type="AlphaFoldDB" id="A0ABD0C607"/>
<accession>A0ABD0C607</accession>
<dbReference type="EMBL" id="BAAAAK010000004">
    <property type="protein sequence ID" value="GAA0042092.1"/>
    <property type="molecule type" value="Genomic_DNA"/>
</dbReference>
<comment type="caution">
    <text evidence="2">The sequence shown here is derived from an EMBL/GenBank/DDBJ whole genome shotgun (WGS) entry which is preliminary data.</text>
</comment>
<keyword evidence="4" id="KW-1185">Reference proteome</keyword>
<evidence type="ECO:0000313" key="5">
    <source>
        <dbReference type="Proteomes" id="UP001346800"/>
    </source>
</evidence>
<proteinExistence type="predicted"/>
<gene>
    <name evidence="3" type="ORF">LABF125_17980</name>
    <name evidence="2" type="ORF">LABF186_18280</name>
    <name evidence="1" type="ORF">LATKL145_05020</name>
</gene>
<reference evidence="4 5" key="2">
    <citation type="journal article" date="2024" name="Int. J. Syst. Evol. Microbiol.">
        <title>Proposal of Lactobacillus amylovorus subsp. animalis subsp. nov. and an emended description of Lactobacillus amylovorus.</title>
        <authorList>
            <person name="Yamane K."/>
            <person name="Tanizawa Y."/>
            <person name="Kobayashi H."/>
            <person name="Kamizono T."/>
            <person name="Kojima Y."/>
            <person name="Takagi H."/>
            <person name="Tohno M."/>
        </authorList>
    </citation>
    <scope>NUCLEOTIDE SEQUENCE [LARGE SCALE GENOMIC DNA]</scope>
    <source>
        <strain evidence="3 4">BF125</strain>
        <strain evidence="2 5">BF186</strain>
        <strain evidence="1 6">TKL145</strain>
    </source>
</reference>
<reference evidence="2" key="1">
    <citation type="submission" date="2023-06" db="EMBL/GenBank/DDBJ databases">
        <authorList>
            <person name="Tohno M."/>
            <person name="Tanizawa Y."/>
        </authorList>
    </citation>
    <scope>NUCLEOTIDE SEQUENCE</scope>
    <source>
        <strain evidence="3">BF125</strain>
        <strain evidence="2">BF186</strain>
        <strain evidence="1">TKL145</strain>
    </source>
</reference>
<dbReference type="EMBL" id="BTFQ01000075">
    <property type="protein sequence ID" value="GMM14709.1"/>
    <property type="molecule type" value="Genomic_DNA"/>
</dbReference>
<sequence length="59" mass="6703">MQFLLLKSIVVKAMPPIISNKNNSAGIGDWQYRQRPFKNKKEKIGISSKSKSSNLQLLQ</sequence>
<protein>
    <submittedName>
        <fullName evidence="2">Uncharacterized protein</fullName>
    </submittedName>
</protein>
<dbReference type="Proteomes" id="UP001346800">
    <property type="component" value="Unassembled WGS sequence"/>
</dbReference>
<name>A0ABD0C607_LACAM</name>
<organism evidence="2 5">
    <name type="scientific">Lactobacillus amylovorus subsp. animalium</name>
    <dbReference type="NCBI Taxonomy" id="3378536"/>
    <lineage>
        <taxon>Bacteria</taxon>
        <taxon>Bacillati</taxon>
        <taxon>Bacillota</taxon>
        <taxon>Bacilli</taxon>
        <taxon>Lactobacillales</taxon>
        <taxon>Lactobacillaceae</taxon>
        <taxon>Lactobacillus</taxon>
    </lineage>
</organism>
<dbReference type="Proteomes" id="UP001437574">
    <property type="component" value="Unassembled WGS sequence"/>
</dbReference>